<comment type="similarity">
    <text evidence="1 6">Belongs to the UDPGP type 2 family.</text>
</comment>
<evidence type="ECO:0000259" key="7">
    <source>
        <dbReference type="Pfam" id="PF00483"/>
    </source>
</evidence>
<dbReference type="EC" id="2.7.7.9" evidence="2 6"/>
<dbReference type="GO" id="GO:0006011">
    <property type="term" value="P:UDP-alpha-D-glucose metabolic process"/>
    <property type="evidence" value="ECO:0007669"/>
    <property type="project" value="InterPro"/>
</dbReference>
<comment type="catalytic activity">
    <reaction evidence="5 6">
        <text>alpha-D-glucose 1-phosphate + UTP + H(+) = UDP-alpha-D-glucose + diphosphate</text>
        <dbReference type="Rhea" id="RHEA:19889"/>
        <dbReference type="ChEBI" id="CHEBI:15378"/>
        <dbReference type="ChEBI" id="CHEBI:33019"/>
        <dbReference type="ChEBI" id="CHEBI:46398"/>
        <dbReference type="ChEBI" id="CHEBI:58601"/>
        <dbReference type="ChEBI" id="CHEBI:58885"/>
        <dbReference type="EC" id="2.7.7.9"/>
    </reaction>
</comment>
<dbReference type="RefSeq" id="WP_039636201.1">
    <property type="nucleotide sequence ID" value="NZ_AYSO01000020.1"/>
</dbReference>
<dbReference type="PANTHER" id="PTHR43197:SF1">
    <property type="entry name" value="UTP--GLUCOSE-1-PHOSPHATE URIDYLYLTRANSFERASE"/>
    <property type="match status" value="1"/>
</dbReference>
<dbReference type="Gene3D" id="3.90.550.10">
    <property type="entry name" value="Spore Coat Polysaccharide Biosynthesis Protein SpsA, Chain A"/>
    <property type="match status" value="1"/>
</dbReference>
<gene>
    <name evidence="8" type="primary">galU</name>
    <name evidence="8" type="ORF">U732_379</name>
</gene>
<protein>
    <recommendedName>
        <fullName evidence="2 6">UTP--glucose-1-phosphate uridylyltransferase</fullName>
        <ecNumber evidence="2 6">2.7.7.9</ecNumber>
    </recommendedName>
    <alternativeName>
        <fullName evidence="6">UDP-glucose pyrophosphorylase</fullName>
    </alternativeName>
</protein>
<dbReference type="InterPro" id="IPR005771">
    <property type="entry name" value="GalU_uridylyltTrfase_bac/arc"/>
</dbReference>
<dbReference type="Proteomes" id="UP000031366">
    <property type="component" value="Unassembled WGS sequence"/>
</dbReference>
<accession>A0A0C1QUI6</accession>
<reference evidence="8 9" key="1">
    <citation type="journal article" date="2015" name="Infect. Genet. Evol.">
        <title>Genomic sequences of six botulinum neurotoxin-producing strains representing three clostridial species illustrate the mobility and diversity of botulinum neurotoxin genes.</title>
        <authorList>
            <person name="Smith T.J."/>
            <person name="Hill K.K."/>
            <person name="Xie G."/>
            <person name="Foley B.T."/>
            <person name="Williamson C.H."/>
            <person name="Foster J.T."/>
            <person name="Johnson S.L."/>
            <person name="Chertkov O."/>
            <person name="Teshima H."/>
            <person name="Gibbons H.S."/>
            <person name="Johnsky L.A."/>
            <person name="Karavis M.A."/>
            <person name="Smith L.A."/>
        </authorList>
    </citation>
    <scope>NUCLEOTIDE SEQUENCE [LARGE SCALE GENOMIC DNA]</scope>
    <source>
        <strain evidence="8 9">CDC 2741</strain>
    </source>
</reference>
<evidence type="ECO:0000256" key="5">
    <source>
        <dbReference type="ARBA" id="ARBA00048128"/>
    </source>
</evidence>
<feature type="domain" description="Nucleotidyl transferase" evidence="7">
    <location>
        <begin position="5"/>
        <end position="267"/>
    </location>
</feature>
<dbReference type="InterPro" id="IPR005835">
    <property type="entry name" value="NTP_transferase_dom"/>
</dbReference>
<dbReference type="PANTHER" id="PTHR43197">
    <property type="entry name" value="UTP--GLUCOSE-1-PHOSPHATE URIDYLYLTRANSFERASE"/>
    <property type="match status" value="1"/>
</dbReference>
<dbReference type="NCBIfam" id="TIGR01099">
    <property type="entry name" value="galU"/>
    <property type="match status" value="1"/>
</dbReference>
<comment type="caution">
    <text evidence="8">The sequence shown here is derived from an EMBL/GenBank/DDBJ whole genome shotgun (WGS) entry which is preliminary data.</text>
</comment>
<name>A0A0C1QUI6_9CLOT</name>
<dbReference type="Pfam" id="PF00483">
    <property type="entry name" value="NTP_transferase"/>
    <property type="match status" value="1"/>
</dbReference>
<keyword evidence="9" id="KW-1185">Reference proteome</keyword>
<evidence type="ECO:0000256" key="3">
    <source>
        <dbReference type="ARBA" id="ARBA00022679"/>
    </source>
</evidence>
<dbReference type="SUPFAM" id="SSF53448">
    <property type="entry name" value="Nucleotide-diphospho-sugar transferases"/>
    <property type="match status" value="1"/>
</dbReference>
<dbReference type="CDD" id="cd02541">
    <property type="entry name" value="UGPase_prokaryotic"/>
    <property type="match status" value="1"/>
</dbReference>
<proteinExistence type="inferred from homology"/>
<dbReference type="InterPro" id="IPR029044">
    <property type="entry name" value="Nucleotide-diphossugar_trans"/>
</dbReference>
<dbReference type="AlphaFoldDB" id="A0A0C1QUI6"/>
<organism evidence="8 9">
    <name type="scientific">Clostridium argentinense CDC 2741</name>
    <dbReference type="NCBI Taxonomy" id="1418104"/>
    <lineage>
        <taxon>Bacteria</taxon>
        <taxon>Bacillati</taxon>
        <taxon>Bacillota</taxon>
        <taxon>Clostridia</taxon>
        <taxon>Eubacteriales</taxon>
        <taxon>Clostridiaceae</taxon>
        <taxon>Clostridium</taxon>
    </lineage>
</organism>
<sequence length="292" mass="33153">MKVRKAIILAGGFGTRLLPATKTIPKEMINLVDKPAIQYLVEECVNSGVEEVLIVTSRNKSSIEDWFDNSPELESFLTEKNKINQLEEIKNIKSKANIYFIRQKEPLGTGHAVLCGKSFIGDEPFAVILGDDIIYSENPSINQLIDVYKRNNSSVLGIREVEKSEVNKYGIVELNKINEQDFKVSSIIEKPKIEESPSNMAVIGRYILTPKIFKCLEKVEFNIGGEIELTEAIKKLMIEKEVHACKIEGKIYDLGDKLGYLKATTEYALRHTLLKNDYKDYLIELIKEIDLH</sequence>
<dbReference type="OrthoDB" id="9803871at2"/>
<evidence type="ECO:0000313" key="8">
    <source>
        <dbReference type="EMBL" id="KIE44707.1"/>
    </source>
</evidence>
<keyword evidence="4 6" id="KW-0548">Nucleotidyltransferase</keyword>
<evidence type="ECO:0000256" key="2">
    <source>
        <dbReference type="ARBA" id="ARBA00012415"/>
    </source>
</evidence>
<dbReference type="EMBL" id="AYSO01000020">
    <property type="protein sequence ID" value="KIE44707.1"/>
    <property type="molecule type" value="Genomic_DNA"/>
</dbReference>
<evidence type="ECO:0000256" key="1">
    <source>
        <dbReference type="ARBA" id="ARBA00006890"/>
    </source>
</evidence>
<evidence type="ECO:0000256" key="6">
    <source>
        <dbReference type="RuleBase" id="RU361259"/>
    </source>
</evidence>
<dbReference type="GO" id="GO:0003983">
    <property type="term" value="F:UTP:glucose-1-phosphate uridylyltransferase activity"/>
    <property type="evidence" value="ECO:0007669"/>
    <property type="project" value="UniProtKB-EC"/>
</dbReference>
<evidence type="ECO:0000313" key="9">
    <source>
        <dbReference type="Proteomes" id="UP000031366"/>
    </source>
</evidence>
<dbReference type="STRING" id="29341.RSJ17_04695"/>
<evidence type="ECO:0000256" key="4">
    <source>
        <dbReference type="ARBA" id="ARBA00022695"/>
    </source>
</evidence>
<keyword evidence="3 6" id="KW-0808">Transferase</keyword>